<proteinExistence type="inferred from homology"/>
<dbReference type="EMBL" id="JBGUBD010000006">
    <property type="protein sequence ID" value="MFA9478789.1"/>
    <property type="molecule type" value="Genomic_DNA"/>
</dbReference>
<reference evidence="7 8" key="1">
    <citation type="submission" date="2024-08" db="EMBL/GenBank/DDBJ databases">
        <title>Whole-genome sequencing of halo(alkali)philic microorganisms from hypersaline lakes.</title>
        <authorList>
            <person name="Sorokin D.Y."/>
            <person name="Merkel A.Y."/>
            <person name="Messina E."/>
            <person name="Yakimov M."/>
        </authorList>
    </citation>
    <scope>NUCLEOTIDE SEQUENCE [LARGE SCALE GENOMIC DNA]</scope>
    <source>
        <strain evidence="7 8">AB-hyl4</strain>
    </source>
</reference>
<dbReference type="Pfam" id="PF00437">
    <property type="entry name" value="T2SSE"/>
    <property type="match status" value="1"/>
</dbReference>
<dbReference type="Gene3D" id="3.30.450.90">
    <property type="match status" value="1"/>
</dbReference>
<feature type="transmembrane region" description="Helical" evidence="5">
    <location>
        <begin position="12"/>
        <end position="31"/>
    </location>
</feature>
<feature type="domain" description="Bacterial type II secretion system protein E" evidence="6">
    <location>
        <begin position="148"/>
        <end position="537"/>
    </location>
</feature>
<sequence length="574" mass="63263">MIYVVAEAQAVMLMSVVKPLLAIVLLGVWAWTVSKLDKDAEYFHLKRQMWNLAHIGAAVVGFGLLLLIPIYLVGLLLCLVIVGGEIFGYAYQRNQLVPANARWTFSLESFTRRLESYQEAQALRRASISLVGKDGNPKSVPRGDDQDAGAHQVLESVLDFALPRGAQRVEIAVDSKQAAFTVSIDGVKYPQPTIEPEMAMKFIDYLKRAAGLDVDDRRKKQIGRVKIDAHELGGHRLEVETAGSTRGLVMTLDIDPHHRMDTPIEKLGMLESQRKVLQPVLEERGGVVLVAAPPRQGTTTTLYSLLQAHDPYTSSINAFTEDPDFEIEGISHKAQPEGQAANDYNEQLAILLRSDPDVVLVSRLADRQTAKLLTQNYEHGRFYVPLAAADTLEALKIWIKQVGEYRAAGESISAIISQRLVRKLCPTCRMAYKPDPAALKKLNLPVDKVSKLYRASGKVMENNKPVECDTCFGLGYRGRVGVFEVMVIDAEGRKLIANNQLDRLRSHVRKQKMLWLQEAALAKVAYEGVTDIKEITRVLGDKFGSGGSRGRSGAPVADSSGSGSAARQPEVKQG</sequence>
<dbReference type="PANTHER" id="PTHR30258">
    <property type="entry name" value="TYPE II SECRETION SYSTEM PROTEIN GSPE-RELATED"/>
    <property type="match status" value="1"/>
</dbReference>
<keyword evidence="5" id="KW-0812">Transmembrane</keyword>
<gene>
    <name evidence="7" type="ORF">ACERK3_10825</name>
</gene>
<evidence type="ECO:0000256" key="5">
    <source>
        <dbReference type="SAM" id="Phobius"/>
    </source>
</evidence>
<keyword evidence="3" id="KW-0067">ATP-binding</keyword>
<evidence type="ECO:0000313" key="7">
    <source>
        <dbReference type="EMBL" id="MFA9478789.1"/>
    </source>
</evidence>
<dbReference type="RefSeq" id="WP_425345715.1">
    <property type="nucleotide sequence ID" value="NZ_JBGUBD010000006.1"/>
</dbReference>
<evidence type="ECO:0000256" key="3">
    <source>
        <dbReference type="ARBA" id="ARBA00022840"/>
    </source>
</evidence>
<dbReference type="PANTHER" id="PTHR30258:SF3">
    <property type="entry name" value="SLL1921 PROTEIN"/>
    <property type="match status" value="1"/>
</dbReference>
<comment type="caution">
    <text evidence="7">The sequence shown here is derived from an EMBL/GenBank/DDBJ whole genome shotgun (WGS) entry which is preliminary data.</text>
</comment>
<feature type="transmembrane region" description="Helical" evidence="5">
    <location>
        <begin position="52"/>
        <end position="82"/>
    </location>
</feature>
<keyword evidence="5" id="KW-1133">Transmembrane helix</keyword>
<dbReference type="InterPro" id="IPR001482">
    <property type="entry name" value="T2SS/T4SS_dom"/>
</dbReference>
<evidence type="ECO:0000256" key="4">
    <source>
        <dbReference type="SAM" id="MobiDB-lite"/>
    </source>
</evidence>
<dbReference type="Gene3D" id="3.40.50.300">
    <property type="entry name" value="P-loop containing nucleotide triphosphate hydrolases"/>
    <property type="match status" value="1"/>
</dbReference>
<evidence type="ECO:0000259" key="6">
    <source>
        <dbReference type="Pfam" id="PF00437"/>
    </source>
</evidence>
<organism evidence="7 8">
    <name type="scientific">Natronomicrosphaera hydrolytica</name>
    <dbReference type="NCBI Taxonomy" id="3242702"/>
    <lineage>
        <taxon>Bacteria</taxon>
        <taxon>Pseudomonadati</taxon>
        <taxon>Planctomycetota</taxon>
        <taxon>Phycisphaerae</taxon>
        <taxon>Phycisphaerales</taxon>
        <taxon>Phycisphaeraceae</taxon>
        <taxon>Natronomicrosphaera</taxon>
    </lineage>
</organism>
<keyword evidence="8" id="KW-1185">Reference proteome</keyword>
<keyword evidence="2" id="KW-0547">Nucleotide-binding</keyword>
<dbReference type="InterPro" id="IPR027417">
    <property type="entry name" value="P-loop_NTPase"/>
</dbReference>
<keyword evidence="5" id="KW-0472">Membrane</keyword>
<evidence type="ECO:0000313" key="8">
    <source>
        <dbReference type="Proteomes" id="UP001575105"/>
    </source>
</evidence>
<dbReference type="Proteomes" id="UP001575105">
    <property type="component" value="Unassembled WGS sequence"/>
</dbReference>
<evidence type="ECO:0000256" key="2">
    <source>
        <dbReference type="ARBA" id="ARBA00022741"/>
    </source>
</evidence>
<evidence type="ECO:0000256" key="1">
    <source>
        <dbReference type="ARBA" id="ARBA00006611"/>
    </source>
</evidence>
<dbReference type="SUPFAM" id="SSF52540">
    <property type="entry name" value="P-loop containing nucleoside triphosphate hydrolases"/>
    <property type="match status" value="1"/>
</dbReference>
<accession>A0ABV4U5B5</accession>
<protein>
    <submittedName>
        <fullName evidence="7">GspE/PulE family protein</fullName>
    </submittedName>
</protein>
<comment type="similarity">
    <text evidence="1">Belongs to the GSP E family.</text>
</comment>
<feature type="region of interest" description="Disordered" evidence="4">
    <location>
        <begin position="541"/>
        <end position="574"/>
    </location>
</feature>
<name>A0ABV4U5B5_9BACT</name>